<dbReference type="GO" id="GO:0046474">
    <property type="term" value="P:glycerophospholipid biosynthetic process"/>
    <property type="evidence" value="ECO:0007669"/>
    <property type="project" value="TreeGrafter"/>
</dbReference>
<reference evidence="17 18" key="1">
    <citation type="submission" date="2019-07" db="EMBL/GenBank/DDBJ databases">
        <title>Insights of Desulfuromonas acetexigens electromicrobiology.</title>
        <authorList>
            <person name="Katuri K."/>
            <person name="Sapireddy V."/>
            <person name="Shaw D.R."/>
            <person name="Saikaly P."/>
        </authorList>
    </citation>
    <scope>NUCLEOTIDE SEQUENCE [LARGE SCALE GENOMIC DNA]</scope>
    <source>
        <strain evidence="17 18">2873</strain>
    </source>
</reference>
<evidence type="ECO:0000256" key="4">
    <source>
        <dbReference type="ARBA" id="ARBA00013170"/>
    </source>
</evidence>
<evidence type="ECO:0000256" key="15">
    <source>
        <dbReference type="RuleBase" id="RU003750"/>
    </source>
</evidence>
<evidence type="ECO:0000256" key="10">
    <source>
        <dbReference type="ARBA" id="ARBA00023098"/>
    </source>
</evidence>
<dbReference type="EC" id="2.7.8.5" evidence="4"/>
<evidence type="ECO:0000256" key="1">
    <source>
        <dbReference type="ARBA" id="ARBA00004141"/>
    </source>
</evidence>
<protein>
    <recommendedName>
        <fullName evidence="5">CDP-diacylglycerol--glycerol-3-phosphate 3-phosphatidyltransferase</fullName>
        <ecNumber evidence="4">2.7.8.5</ecNumber>
    </recommendedName>
</protein>
<dbReference type="InterPro" id="IPR000462">
    <property type="entry name" value="CDP-OH_P_trans"/>
</dbReference>
<proteinExistence type="inferred from homology"/>
<comment type="catalytic activity">
    <reaction evidence="14">
        <text>a CDP-1,2-diacyl-sn-glycerol + sn-glycerol 3-phosphate = a 1,2-diacyl-sn-glycero-3-phospho-(1'-sn-glycero-3'-phosphate) + CMP + H(+)</text>
        <dbReference type="Rhea" id="RHEA:12593"/>
        <dbReference type="ChEBI" id="CHEBI:15378"/>
        <dbReference type="ChEBI" id="CHEBI:57597"/>
        <dbReference type="ChEBI" id="CHEBI:58332"/>
        <dbReference type="ChEBI" id="CHEBI:60110"/>
        <dbReference type="ChEBI" id="CHEBI:60377"/>
        <dbReference type="EC" id="2.7.8.5"/>
    </reaction>
</comment>
<dbReference type="GO" id="GO:0008444">
    <property type="term" value="F:CDP-diacylglycerol-glycerol-3-phosphate 3-phosphatidyltransferase activity"/>
    <property type="evidence" value="ECO:0007669"/>
    <property type="project" value="UniProtKB-EC"/>
</dbReference>
<dbReference type="Proteomes" id="UP000317155">
    <property type="component" value="Unassembled WGS sequence"/>
</dbReference>
<comment type="caution">
    <text evidence="17">The sequence shown here is derived from an EMBL/GenBank/DDBJ whole genome shotgun (WGS) entry which is preliminary data.</text>
</comment>
<dbReference type="Gene3D" id="1.20.120.1760">
    <property type="match status" value="1"/>
</dbReference>
<evidence type="ECO:0000256" key="16">
    <source>
        <dbReference type="SAM" id="Phobius"/>
    </source>
</evidence>
<dbReference type="RefSeq" id="WP_092057676.1">
    <property type="nucleotide sequence ID" value="NZ_FOJJ01000037.1"/>
</dbReference>
<name>A0A550JF71_9BACT</name>
<sequence>MNLPNAISLLRILLVAPFLVAVIYRYYPLALGIFLVAGFSDFLDGFLARRLGQKSLLGAFLDPLGDRLLTTVAYVALAVQGLLPPWLAVTVVAKDLYVGIGAAILYVAGYRFVATASLWGKLATLLQFLTTGLILMAVVGLFPWPLFPLFCLTGLITVVACLDYIRQGVRLFSLHPVRGGEE</sequence>
<evidence type="ECO:0000313" key="18">
    <source>
        <dbReference type="Proteomes" id="UP000317155"/>
    </source>
</evidence>
<dbReference type="OrthoDB" id="9796672at2"/>
<evidence type="ECO:0000256" key="2">
    <source>
        <dbReference type="ARBA" id="ARBA00005042"/>
    </source>
</evidence>
<comment type="pathway">
    <text evidence="2">Phospholipid metabolism; phosphatidylglycerol biosynthesis; phosphatidylglycerol from CDP-diacylglycerol: step 1/2.</text>
</comment>
<keyword evidence="9 16" id="KW-1133">Transmembrane helix</keyword>
<dbReference type="InterPro" id="IPR004570">
    <property type="entry name" value="Phosphatidylglycerol_P_synth"/>
</dbReference>
<dbReference type="PANTHER" id="PTHR14269">
    <property type="entry name" value="CDP-DIACYLGLYCEROL--GLYCEROL-3-PHOSPHATE 3-PHOSPHATIDYLTRANSFERASE-RELATED"/>
    <property type="match status" value="1"/>
</dbReference>
<accession>A0A550JF71</accession>
<dbReference type="Pfam" id="PF01066">
    <property type="entry name" value="CDP-OH_P_transf"/>
    <property type="match status" value="1"/>
</dbReference>
<comment type="similarity">
    <text evidence="3 15">Belongs to the CDP-alcohol phosphatidyltransferase class-I family.</text>
</comment>
<evidence type="ECO:0000256" key="12">
    <source>
        <dbReference type="ARBA" id="ARBA00023209"/>
    </source>
</evidence>
<dbReference type="PIRSF" id="PIRSF000847">
    <property type="entry name" value="Phos_ph_gly_syn"/>
    <property type="match status" value="1"/>
</dbReference>
<keyword evidence="12" id="KW-0594">Phospholipid biosynthesis</keyword>
<evidence type="ECO:0000256" key="3">
    <source>
        <dbReference type="ARBA" id="ARBA00010441"/>
    </source>
</evidence>
<evidence type="ECO:0000256" key="7">
    <source>
        <dbReference type="ARBA" id="ARBA00022679"/>
    </source>
</evidence>
<evidence type="ECO:0000256" key="8">
    <source>
        <dbReference type="ARBA" id="ARBA00022692"/>
    </source>
</evidence>
<evidence type="ECO:0000256" key="11">
    <source>
        <dbReference type="ARBA" id="ARBA00023136"/>
    </source>
</evidence>
<dbReference type="InterPro" id="IPR048254">
    <property type="entry name" value="CDP_ALCOHOL_P_TRANSF_CS"/>
</dbReference>
<feature type="transmembrane region" description="Helical" evidence="16">
    <location>
        <begin position="68"/>
        <end position="89"/>
    </location>
</feature>
<evidence type="ECO:0000256" key="13">
    <source>
        <dbReference type="ARBA" id="ARBA00023264"/>
    </source>
</evidence>
<dbReference type="AlphaFoldDB" id="A0A550JF71"/>
<keyword evidence="6" id="KW-0444">Lipid biosynthesis</keyword>
<evidence type="ECO:0000256" key="5">
    <source>
        <dbReference type="ARBA" id="ARBA00014944"/>
    </source>
</evidence>
<feature type="transmembrane region" description="Helical" evidence="16">
    <location>
        <begin position="7"/>
        <end position="24"/>
    </location>
</feature>
<keyword evidence="8 16" id="KW-0812">Transmembrane</keyword>
<keyword evidence="18" id="KW-1185">Reference proteome</keyword>
<evidence type="ECO:0000256" key="6">
    <source>
        <dbReference type="ARBA" id="ARBA00022516"/>
    </source>
</evidence>
<gene>
    <name evidence="17" type="ORF">FL622_08600</name>
</gene>
<dbReference type="GO" id="GO:0016020">
    <property type="term" value="C:membrane"/>
    <property type="evidence" value="ECO:0007669"/>
    <property type="project" value="UniProtKB-SubCell"/>
</dbReference>
<dbReference type="InterPro" id="IPR043130">
    <property type="entry name" value="CDP-OH_PTrfase_TM_dom"/>
</dbReference>
<evidence type="ECO:0000313" key="17">
    <source>
        <dbReference type="EMBL" id="TRO81849.1"/>
    </source>
</evidence>
<evidence type="ECO:0000256" key="9">
    <source>
        <dbReference type="ARBA" id="ARBA00022989"/>
    </source>
</evidence>
<organism evidence="17 18">
    <name type="scientific">Trichloromonas acetexigens</name>
    <dbReference type="NCBI Taxonomy" id="38815"/>
    <lineage>
        <taxon>Bacteria</taxon>
        <taxon>Pseudomonadati</taxon>
        <taxon>Thermodesulfobacteriota</taxon>
        <taxon>Desulfuromonadia</taxon>
        <taxon>Desulfuromonadales</taxon>
        <taxon>Trichloromonadaceae</taxon>
        <taxon>Trichloromonas</taxon>
    </lineage>
</organism>
<comment type="subcellular location">
    <subcellularLocation>
        <location evidence="1">Membrane</location>
        <topology evidence="1">Multi-pass membrane protein</topology>
    </subcellularLocation>
</comment>
<keyword evidence="11 16" id="KW-0472">Membrane</keyword>
<dbReference type="EMBL" id="VJVV01000005">
    <property type="protein sequence ID" value="TRO81849.1"/>
    <property type="molecule type" value="Genomic_DNA"/>
</dbReference>
<evidence type="ECO:0000256" key="14">
    <source>
        <dbReference type="ARBA" id="ARBA00048586"/>
    </source>
</evidence>
<dbReference type="InterPro" id="IPR050324">
    <property type="entry name" value="CDP-alcohol_PTase-I"/>
</dbReference>
<dbReference type="PANTHER" id="PTHR14269:SF11">
    <property type="entry name" value="CDP-DIACYLGLYCEROL--GLYCEROL-3-PHOSPHATE 3-PHOSPHATIDYLTRANSFERASE"/>
    <property type="match status" value="1"/>
</dbReference>
<dbReference type="PROSITE" id="PS00379">
    <property type="entry name" value="CDP_ALCOHOL_P_TRANSF"/>
    <property type="match status" value="1"/>
</dbReference>
<keyword evidence="13" id="KW-1208">Phospholipid metabolism</keyword>
<keyword evidence="7 15" id="KW-0808">Transferase</keyword>
<keyword evidence="10" id="KW-0443">Lipid metabolism</keyword>
<feature type="transmembrane region" description="Helical" evidence="16">
    <location>
        <begin position="95"/>
        <end position="113"/>
    </location>
</feature>